<dbReference type="Pfam" id="PF03351">
    <property type="entry name" value="DOMON"/>
    <property type="match status" value="1"/>
</dbReference>
<dbReference type="EMBL" id="MU825396">
    <property type="protein sequence ID" value="KAJ7394644.1"/>
    <property type="molecule type" value="Genomic_DNA"/>
</dbReference>
<comment type="caution">
    <text evidence="3">The sequence shown here is derived from an EMBL/GenBank/DDBJ whole genome shotgun (WGS) entry which is preliminary data.</text>
</comment>
<dbReference type="GO" id="GO:0004500">
    <property type="term" value="F:dopamine beta-monooxygenase activity"/>
    <property type="evidence" value="ECO:0007669"/>
    <property type="project" value="UniProtKB-EC"/>
</dbReference>
<keyword evidence="3" id="KW-0560">Oxidoreductase</keyword>
<keyword evidence="1" id="KW-1133">Transmembrane helix</keyword>
<dbReference type="InterPro" id="IPR045266">
    <property type="entry name" value="DOH_DOMON"/>
</dbReference>
<dbReference type="InterPro" id="IPR005018">
    <property type="entry name" value="DOMON_domain"/>
</dbReference>
<keyword evidence="1" id="KW-0472">Membrane</keyword>
<sequence>MDHYDVIVGGVFNGTVYYEDYMTNGHLSPEADQQQDWRVTNITESAGITTMKFNRKKDTGDREGDNVIEPGRRRIVCAYHDTVDKDVNMTKHTERYHKEIEFLKLPKEPPKVSYFSDPPTTGASAIAASIIGNFLLFIIAVIFFY</sequence>
<dbReference type="AlphaFoldDB" id="A0A9X0AAS4"/>
<dbReference type="OrthoDB" id="5948298at2759"/>
<dbReference type="GO" id="GO:0042421">
    <property type="term" value="P:norepinephrine biosynthetic process"/>
    <property type="evidence" value="ECO:0007669"/>
    <property type="project" value="TreeGrafter"/>
</dbReference>
<gene>
    <name evidence="3" type="primary">MOXD1_1</name>
    <name evidence="3" type="ORF">OS493_000464</name>
</gene>
<keyword evidence="3" id="KW-0503">Monooxygenase</keyword>
<dbReference type="PROSITE" id="PS50836">
    <property type="entry name" value="DOMON"/>
    <property type="match status" value="1"/>
</dbReference>
<evidence type="ECO:0000313" key="3">
    <source>
        <dbReference type="EMBL" id="KAJ7394644.1"/>
    </source>
</evidence>
<dbReference type="CDD" id="cd09631">
    <property type="entry name" value="DOMON_DOH"/>
    <property type="match status" value="1"/>
</dbReference>
<evidence type="ECO:0000259" key="2">
    <source>
        <dbReference type="PROSITE" id="PS50836"/>
    </source>
</evidence>
<dbReference type="EC" id="1.14.17.1" evidence="3"/>
<protein>
    <submittedName>
        <fullName evidence="3">DBH-like monooxygenase protein 1</fullName>
        <ecNumber evidence="3">1.14.17.1</ecNumber>
    </submittedName>
</protein>
<keyword evidence="4" id="KW-1185">Reference proteome</keyword>
<name>A0A9X0AAS4_9CNID</name>
<dbReference type="PANTHER" id="PTHR10157:SF23">
    <property type="entry name" value="MOXD1 HOMOLOG 1"/>
    <property type="match status" value="1"/>
</dbReference>
<dbReference type="PANTHER" id="PTHR10157">
    <property type="entry name" value="DOPAMINE BETA HYDROXYLASE RELATED"/>
    <property type="match status" value="1"/>
</dbReference>
<keyword evidence="1" id="KW-0812">Transmembrane</keyword>
<proteinExistence type="predicted"/>
<dbReference type="Proteomes" id="UP001163046">
    <property type="component" value="Unassembled WGS sequence"/>
</dbReference>
<feature type="transmembrane region" description="Helical" evidence="1">
    <location>
        <begin position="123"/>
        <end position="144"/>
    </location>
</feature>
<dbReference type="InterPro" id="IPR000945">
    <property type="entry name" value="DBH-like"/>
</dbReference>
<feature type="domain" description="DOMON" evidence="2">
    <location>
        <begin position="1"/>
        <end position="80"/>
    </location>
</feature>
<reference evidence="3" key="1">
    <citation type="submission" date="2023-01" db="EMBL/GenBank/DDBJ databases">
        <title>Genome assembly of the deep-sea coral Lophelia pertusa.</title>
        <authorList>
            <person name="Herrera S."/>
            <person name="Cordes E."/>
        </authorList>
    </citation>
    <scope>NUCLEOTIDE SEQUENCE</scope>
    <source>
        <strain evidence="3">USNM1676648</strain>
        <tissue evidence="3">Polyp</tissue>
    </source>
</reference>
<organism evidence="3 4">
    <name type="scientific">Desmophyllum pertusum</name>
    <dbReference type="NCBI Taxonomy" id="174260"/>
    <lineage>
        <taxon>Eukaryota</taxon>
        <taxon>Metazoa</taxon>
        <taxon>Cnidaria</taxon>
        <taxon>Anthozoa</taxon>
        <taxon>Hexacorallia</taxon>
        <taxon>Scleractinia</taxon>
        <taxon>Caryophylliina</taxon>
        <taxon>Caryophylliidae</taxon>
        <taxon>Desmophyllum</taxon>
    </lineage>
</organism>
<evidence type="ECO:0000313" key="4">
    <source>
        <dbReference type="Proteomes" id="UP001163046"/>
    </source>
</evidence>
<dbReference type="GO" id="GO:0030667">
    <property type="term" value="C:secretory granule membrane"/>
    <property type="evidence" value="ECO:0007669"/>
    <property type="project" value="TreeGrafter"/>
</dbReference>
<dbReference type="GO" id="GO:0005615">
    <property type="term" value="C:extracellular space"/>
    <property type="evidence" value="ECO:0007669"/>
    <property type="project" value="TreeGrafter"/>
</dbReference>
<evidence type="ECO:0000256" key="1">
    <source>
        <dbReference type="SAM" id="Phobius"/>
    </source>
</evidence>
<accession>A0A9X0AAS4</accession>
<dbReference type="GO" id="GO:0006589">
    <property type="term" value="P:octopamine biosynthetic process"/>
    <property type="evidence" value="ECO:0007669"/>
    <property type="project" value="TreeGrafter"/>
</dbReference>
<dbReference type="GO" id="GO:0042420">
    <property type="term" value="P:dopamine catabolic process"/>
    <property type="evidence" value="ECO:0007669"/>
    <property type="project" value="TreeGrafter"/>
</dbReference>